<proteinExistence type="predicted"/>
<evidence type="ECO:0000256" key="1">
    <source>
        <dbReference type="SAM" id="MobiDB-lite"/>
    </source>
</evidence>
<feature type="compositionally biased region" description="Basic and acidic residues" evidence="1">
    <location>
        <begin position="101"/>
        <end position="113"/>
    </location>
</feature>
<name>A0ABR3JPX6_9AGAR</name>
<keyword evidence="3" id="KW-1185">Reference proteome</keyword>
<feature type="region of interest" description="Disordered" evidence="1">
    <location>
        <begin position="1"/>
        <end position="27"/>
    </location>
</feature>
<feature type="compositionally biased region" description="Polar residues" evidence="1">
    <location>
        <begin position="17"/>
        <end position="27"/>
    </location>
</feature>
<organism evidence="2 3">
    <name type="scientific">Hohenbuehelia grisea</name>
    <dbReference type="NCBI Taxonomy" id="104357"/>
    <lineage>
        <taxon>Eukaryota</taxon>
        <taxon>Fungi</taxon>
        <taxon>Dikarya</taxon>
        <taxon>Basidiomycota</taxon>
        <taxon>Agaricomycotina</taxon>
        <taxon>Agaricomycetes</taxon>
        <taxon>Agaricomycetidae</taxon>
        <taxon>Agaricales</taxon>
        <taxon>Pleurotineae</taxon>
        <taxon>Pleurotaceae</taxon>
        <taxon>Hohenbuehelia</taxon>
    </lineage>
</organism>
<protein>
    <submittedName>
        <fullName evidence="2">Uncharacterized protein</fullName>
    </submittedName>
</protein>
<evidence type="ECO:0000313" key="3">
    <source>
        <dbReference type="Proteomes" id="UP001556367"/>
    </source>
</evidence>
<evidence type="ECO:0000313" key="2">
    <source>
        <dbReference type="EMBL" id="KAL0957873.1"/>
    </source>
</evidence>
<sequence>MPPRKHNKKLTIANPYPNVSPSAPETPTNEWAYLQSFFAVKPQAPKGAGGPGQGVLMLTPWTPVRVKVPVNAKSGSNPTLGEAQLPAPSIGPKAQQNINRDLPRGKDTKKWNEVPDFPVRYSPTGKMVLKEPINIRAQGQVRPVARPSSTRYRPYW</sequence>
<comment type="caution">
    <text evidence="2">The sequence shown here is derived from an EMBL/GenBank/DDBJ whole genome shotgun (WGS) entry which is preliminary data.</text>
</comment>
<feature type="region of interest" description="Disordered" evidence="1">
    <location>
        <begin position="70"/>
        <end position="117"/>
    </location>
</feature>
<reference evidence="3" key="1">
    <citation type="submission" date="2024-06" db="EMBL/GenBank/DDBJ databases">
        <title>Multi-omics analyses provide insights into the biosynthesis of the anticancer antibiotic pleurotin in Hohenbuehelia grisea.</title>
        <authorList>
            <person name="Weaver J.A."/>
            <person name="Alberti F."/>
        </authorList>
    </citation>
    <scope>NUCLEOTIDE SEQUENCE [LARGE SCALE GENOMIC DNA]</scope>
    <source>
        <strain evidence="3">T-177</strain>
    </source>
</reference>
<dbReference type="Proteomes" id="UP001556367">
    <property type="component" value="Unassembled WGS sequence"/>
</dbReference>
<accession>A0ABR3JPX6</accession>
<dbReference type="EMBL" id="JASNQZ010000004">
    <property type="protein sequence ID" value="KAL0957873.1"/>
    <property type="molecule type" value="Genomic_DNA"/>
</dbReference>
<gene>
    <name evidence="2" type="ORF">HGRIS_000057</name>
</gene>